<dbReference type="EMBL" id="GBRH01239170">
    <property type="protein sequence ID" value="JAD58725.1"/>
    <property type="molecule type" value="Transcribed_RNA"/>
</dbReference>
<name>A0A0A9BBX8_ARUDO</name>
<evidence type="ECO:0000313" key="1">
    <source>
        <dbReference type="EMBL" id="JAD58725.1"/>
    </source>
</evidence>
<accession>A0A0A9BBX8</accession>
<protein>
    <submittedName>
        <fullName evidence="1">Uncharacterized protein</fullName>
    </submittedName>
</protein>
<sequence>MHRLPKHDMSFTILVIRCHWCSRSKYN</sequence>
<dbReference type="AlphaFoldDB" id="A0A0A9BBX8"/>
<reference evidence="1" key="2">
    <citation type="journal article" date="2015" name="Data Brief">
        <title>Shoot transcriptome of the giant reed, Arundo donax.</title>
        <authorList>
            <person name="Barrero R.A."/>
            <person name="Guerrero F.D."/>
            <person name="Moolhuijzen P."/>
            <person name="Goolsby J.A."/>
            <person name="Tidwell J."/>
            <person name="Bellgard S.E."/>
            <person name="Bellgard M.I."/>
        </authorList>
    </citation>
    <scope>NUCLEOTIDE SEQUENCE</scope>
    <source>
        <tissue evidence="1">Shoot tissue taken approximately 20 cm above the soil surface</tissue>
    </source>
</reference>
<organism evidence="1">
    <name type="scientific">Arundo donax</name>
    <name type="common">Giant reed</name>
    <name type="synonym">Donax arundinaceus</name>
    <dbReference type="NCBI Taxonomy" id="35708"/>
    <lineage>
        <taxon>Eukaryota</taxon>
        <taxon>Viridiplantae</taxon>
        <taxon>Streptophyta</taxon>
        <taxon>Embryophyta</taxon>
        <taxon>Tracheophyta</taxon>
        <taxon>Spermatophyta</taxon>
        <taxon>Magnoliopsida</taxon>
        <taxon>Liliopsida</taxon>
        <taxon>Poales</taxon>
        <taxon>Poaceae</taxon>
        <taxon>PACMAD clade</taxon>
        <taxon>Arundinoideae</taxon>
        <taxon>Arundineae</taxon>
        <taxon>Arundo</taxon>
    </lineage>
</organism>
<reference evidence="1" key="1">
    <citation type="submission" date="2014-09" db="EMBL/GenBank/DDBJ databases">
        <authorList>
            <person name="Magalhaes I.L.F."/>
            <person name="Oliveira U."/>
            <person name="Santos F.R."/>
            <person name="Vidigal T.H.D.A."/>
            <person name="Brescovit A.D."/>
            <person name="Santos A.J."/>
        </authorList>
    </citation>
    <scope>NUCLEOTIDE SEQUENCE</scope>
    <source>
        <tissue evidence="1">Shoot tissue taken approximately 20 cm above the soil surface</tissue>
    </source>
</reference>
<proteinExistence type="predicted"/>